<protein>
    <submittedName>
        <fullName evidence="2">Uncharacterized protein</fullName>
    </submittedName>
</protein>
<evidence type="ECO:0000313" key="3">
    <source>
        <dbReference type="Proteomes" id="UP000265354"/>
    </source>
</evidence>
<comment type="caution">
    <text evidence="2">The sequence shown here is derived from an EMBL/GenBank/DDBJ whole genome shotgun (WGS) entry which is preliminary data.</text>
</comment>
<feature type="compositionally biased region" description="Basic residues" evidence="1">
    <location>
        <begin position="21"/>
        <end position="31"/>
    </location>
</feature>
<organism evidence="2 3">
    <name type="scientific">Streptomyces spongiicola</name>
    <dbReference type="NCBI Taxonomy" id="1690221"/>
    <lineage>
        <taxon>Bacteria</taxon>
        <taxon>Bacillati</taxon>
        <taxon>Actinomycetota</taxon>
        <taxon>Actinomycetes</taxon>
        <taxon>Kitasatosporales</taxon>
        <taxon>Streptomycetaceae</taxon>
        <taxon>Streptomyces</taxon>
    </lineage>
</organism>
<name>A0A388T2X2_9ACTN</name>
<feature type="region of interest" description="Disordered" evidence="1">
    <location>
        <begin position="21"/>
        <end position="40"/>
    </location>
</feature>
<evidence type="ECO:0000256" key="1">
    <source>
        <dbReference type="SAM" id="MobiDB-lite"/>
    </source>
</evidence>
<sequence>MGVPAPPRAYRHLSWACPRLSRRPRTSHGRARAFPGVPAPVMGVPAPVKAACADCGPRALRDALAPGSGLSAARGLPHRTRARHHGTAPFGDATGAKRSQDGAIPS</sequence>
<dbReference type="AlphaFoldDB" id="A0A388T2X2"/>
<reference evidence="2 3" key="1">
    <citation type="submission" date="2018-07" db="EMBL/GenBank/DDBJ databases">
        <title>Whole Genome Shotgun Sequence of Streptomyces spongiicola strain 531S.</title>
        <authorList>
            <person name="Dohra H."/>
            <person name="Kodani S."/>
        </authorList>
    </citation>
    <scope>NUCLEOTIDE SEQUENCE [LARGE SCALE GENOMIC DNA]</scope>
    <source>
        <strain evidence="2 3">531S</strain>
    </source>
</reference>
<dbReference type="EMBL" id="BGZL01000007">
    <property type="protein sequence ID" value="GBQ01555.1"/>
    <property type="molecule type" value="Genomic_DNA"/>
</dbReference>
<gene>
    <name evidence="2" type="ORF">SSP531S_29940</name>
</gene>
<dbReference type="Proteomes" id="UP000265354">
    <property type="component" value="Unassembled WGS sequence"/>
</dbReference>
<evidence type="ECO:0000313" key="2">
    <source>
        <dbReference type="EMBL" id="GBQ01555.1"/>
    </source>
</evidence>
<proteinExistence type="predicted"/>
<accession>A0A388T2X2</accession>
<feature type="region of interest" description="Disordered" evidence="1">
    <location>
        <begin position="67"/>
        <end position="106"/>
    </location>
</feature>
<feature type="compositionally biased region" description="Basic residues" evidence="1">
    <location>
        <begin position="76"/>
        <end position="86"/>
    </location>
</feature>